<evidence type="ECO:0000256" key="1">
    <source>
        <dbReference type="SAM" id="SignalP"/>
    </source>
</evidence>
<protein>
    <recommendedName>
        <fullName evidence="3">SnoaL-like domain-containing protein</fullName>
    </recommendedName>
</protein>
<accession>A0A7S2UX08</accession>
<reference evidence="2" key="1">
    <citation type="submission" date="2021-01" db="EMBL/GenBank/DDBJ databases">
        <authorList>
            <person name="Corre E."/>
            <person name="Pelletier E."/>
            <person name="Niang G."/>
            <person name="Scheremetjew M."/>
            <person name="Finn R."/>
            <person name="Kale V."/>
            <person name="Holt S."/>
            <person name="Cochrane G."/>
            <person name="Meng A."/>
            <person name="Brown T."/>
            <person name="Cohen L."/>
        </authorList>
    </citation>
    <scope>NUCLEOTIDE SEQUENCE</scope>
    <source>
        <strain evidence="2">CCMP1661</strain>
    </source>
</reference>
<evidence type="ECO:0008006" key="3">
    <source>
        <dbReference type="Google" id="ProtNLM"/>
    </source>
</evidence>
<dbReference type="InterPro" id="IPR032710">
    <property type="entry name" value="NTF2-like_dom_sf"/>
</dbReference>
<sequence>MVFLGWKLKCIWFVVIICGVSQGLNVTPNIMQKIKLKAGFGKNLRENVVFNYFDGVNKKDREQIKSCFDPSGTKIRDVCGVSNTEKQCTPDMLADRCMEFLAAHPDTVVDFYHGPICNRGRSRWVLAHWYEKGSWSGKSCGLEPDGSPLTVEGQTRFLVSDELKITEFVVTRTFSEWEKALQMKS</sequence>
<organism evidence="2">
    <name type="scientific">Fibrocapsa japonica</name>
    <dbReference type="NCBI Taxonomy" id="94617"/>
    <lineage>
        <taxon>Eukaryota</taxon>
        <taxon>Sar</taxon>
        <taxon>Stramenopiles</taxon>
        <taxon>Ochrophyta</taxon>
        <taxon>Raphidophyceae</taxon>
        <taxon>Chattonellales</taxon>
        <taxon>Chattonellaceae</taxon>
        <taxon>Fibrocapsa</taxon>
    </lineage>
</organism>
<dbReference type="AlphaFoldDB" id="A0A7S2UX08"/>
<keyword evidence="1" id="KW-0732">Signal</keyword>
<dbReference type="EMBL" id="HBHR01008900">
    <property type="protein sequence ID" value="CAD9861768.1"/>
    <property type="molecule type" value="Transcribed_RNA"/>
</dbReference>
<name>A0A7S2UX08_9STRA</name>
<evidence type="ECO:0000313" key="2">
    <source>
        <dbReference type="EMBL" id="CAD9861768.1"/>
    </source>
</evidence>
<gene>
    <name evidence="2" type="ORF">FJAP1339_LOCUS4290</name>
</gene>
<dbReference type="Gene3D" id="3.10.450.50">
    <property type="match status" value="1"/>
</dbReference>
<dbReference type="SUPFAM" id="SSF54427">
    <property type="entry name" value="NTF2-like"/>
    <property type="match status" value="1"/>
</dbReference>
<feature type="chain" id="PRO_5030516215" description="SnoaL-like domain-containing protein" evidence="1">
    <location>
        <begin position="24"/>
        <end position="185"/>
    </location>
</feature>
<feature type="signal peptide" evidence="1">
    <location>
        <begin position="1"/>
        <end position="23"/>
    </location>
</feature>
<proteinExistence type="predicted"/>